<reference evidence="2 3" key="1">
    <citation type="submission" date="2016-10" db="EMBL/GenBank/DDBJ databases">
        <authorList>
            <person name="de Groot N.N."/>
        </authorList>
    </citation>
    <scope>NUCLEOTIDE SEQUENCE [LARGE SCALE GENOMIC DNA]</scope>
    <source>
        <strain evidence="2 3">GAS522</strain>
    </source>
</reference>
<dbReference type="Proteomes" id="UP000183208">
    <property type="component" value="Unassembled WGS sequence"/>
</dbReference>
<evidence type="ECO:0000256" key="1">
    <source>
        <dbReference type="SAM" id="Phobius"/>
    </source>
</evidence>
<name>A0A1H4P5H5_9BRAD</name>
<organism evidence="2 3">
    <name type="scientific">Bradyrhizobium lablabi</name>
    <dbReference type="NCBI Taxonomy" id="722472"/>
    <lineage>
        <taxon>Bacteria</taxon>
        <taxon>Pseudomonadati</taxon>
        <taxon>Pseudomonadota</taxon>
        <taxon>Alphaproteobacteria</taxon>
        <taxon>Hyphomicrobiales</taxon>
        <taxon>Nitrobacteraceae</taxon>
        <taxon>Bradyrhizobium</taxon>
    </lineage>
</organism>
<evidence type="ECO:0000313" key="3">
    <source>
        <dbReference type="Proteomes" id="UP000183208"/>
    </source>
</evidence>
<keyword evidence="1" id="KW-0472">Membrane</keyword>
<gene>
    <name evidence="2" type="ORF">SAMN05444171_0477</name>
</gene>
<accession>A0A1H4P5H5</accession>
<feature type="transmembrane region" description="Helical" evidence="1">
    <location>
        <begin position="6"/>
        <end position="27"/>
    </location>
</feature>
<keyword evidence="1" id="KW-0812">Transmembrane</keyword>
<protein>
    <submittedName>
        <fullName evidence="2">Uncharacterized protein</fullName>
    </submittedName>
</protein>
<dbReference type="EMBL" id="FNTI01000001">
    <property type="protein sequence ID" value="SEC02448.1"/>
    <property type="molecule type" value="Genomic_DNA"/>
</dbReference>
<evidence type="ECO:0000313" key="2">
    <source>
        <dbReference type="EMBL" id="SEC02448.1"/>
    </source>
</evidence>
<keyword evidence="1" id="KW-1133">Transmembrane helix</keyword>
<dbReference type="AlphaFoldDB" id="A0A1H4P5H5"/>
<sequence length="48" mass="5479">MLTTPALTFVFLGIVVSLGTALVWVLWEFEQTSKHALSKAHRPRDRVR</sequence>
<proteinExistence type="predicted"/>